<proteinExistence type="predicted"/>
<keyword evidence="2" id="KW-0812">Transmembrane</keyword>
<keyword evidence="4" id="KW-1185">Reference proteome</keyword>
<evidence type="ECO:0000256" key="1">
    <source>
        <dbReference type="SAM" id="MobiDB-lite"/>
    </source>
</evidence>
<feature type="compositionally biased region" description="Low complexity" evidence="1">
    <location>
        <begin position="75"/>
        <end position="98"/>
    </location>
</feature>
<protein>
    <recommendedName>
        <fullName evidence="5">DUF3311 domain-containing protein</fullName>
    </recommendedName>
</protein>
<evidence type="ECO:0000313" key="3">
    <source>
        <dbReference type="EMBL" id="MFC7411204.1"/>
    </source>
</evidence>
<keyword evidence="2" id="KW-0472">Membrane</keyword>
<organism evidence="3 4">
    <name type="scientific">Hydrogenophaga atypica</name>
    <dbReference type="NCBI Taxonomy" id="249409"/>
    <lineage>
        <taxon>Bacteria</taxon>
        <taxon>Pseudomonadati</taxon>
        <taxon>Pseudomonadota</taxon>
        <taxon>Betaproteobacteria</taxon>
        <taxon>Burkholderiales</taxon>
        <taxon>Comamonadaceae</taxon>
        <taxon>Hydrogenophaga</taxon>
    </lineage>
</organism>
<feature type="region of interest" description="Disordered" evidence="1">
    <location>
        <begin position="64"/>
        <end position="98"/>
    </location>
</feature>
<accession>A0ABW2QP68</accession>
<sequence>MLERLGTQRLLALFAAGWLLFNFPLLALWDHDATLWGLPLFPVALFGLWAALIVVLAWAVEQGAKSRSTAERTETTAAATTGLTTGPISGPTTGPDSD</sequence>
<reference evidence="4" key="1">
    <citation type="journal article" date="2019" name="Int. J. Syst. Evol. Microbiol.">
        <title>The Global Catalogue of Microorganisms (GCM) 10K type strain sequencing project: providing services to taxonomists for standard genome sequencing and annotation.</title>
        <authorList>
            <consortium name="The Broad Institute Genomics Platform"/>
            <consortium name="The Broad Institute Genome Sequencing Center for Infectious Disease"/>
            <person name="Wu L."/>
            <person name="Ma J."/>
        </authorList>
    </citation>
    <scope>NUCLEOTIDE SEQUENCE [LARGE SCALE GENOMIC DNA]</scope>
    <source>
        <strain evidence="4">CGMCC 1.12371</strain>
    </source>
</reference>
<dbReference type="EMBL" id="JBHTCA010000026">
    <property type="protein sequence ID" value="MFC7411204.1"/>
    <property type="molecule type" value="Genomic_DNA"/>
</dbReference>
<dbReference type="Proteomes" id="UP001596501">
    <property type="component" value="Unassembled WGS sequence"/>
</dbReference>
<comment type="caution">
    <text evidence="3">The sequence shown here is derived from an EMBL/GenBank/DDBJ whole genome shotgun (WGS) entry which is preliminary data.</text>
</comment>
<evidence type="ECO:0000313" key="4">
    <source>
        <dbReference type="Proteomes" id="UP001596501"/>
    </source>
</evidence>
<name>A0ABW2QP68_9BURK</name>
<feature type="transmembrane region" description="Helical" evidence="2">
    <location>
        <begin position="37"/>
        <end position="60"/>
    </location>
</feature>
<dbReference type="RefSeq" id="WP_382227253.1">
    <property type="nucleotide sequence ID" value="NZ_JBHTCA010000026.1"/>
</dbReference>
<gene>
    <name evidence="3" type="ORF">ACFQPB_20265</name>
</gene>
<keyword evidence="2" id="KW-1133">Transmembrane helix</keyword>
<evidence type="ECO:0000256" key="2">
    <source>
        <dbReference type="SAM" id="Phobius"/>
    </source>
</evidence>
<evidence type="ECO:0008006" key="5">
    <source>
        <dbReference type="Google" id="ProtNLM"/>
    </source>
</evidence>